<evidence type="ECO:0000313" key="2">
    <source>
        <dbReference type="Proteomes" id="UP000499080"/>
    </source>
</evidence>
<dbReference type="PANTHER" id="PTHR37162">
    <property type="entry name" value="HAT FAMILY DIMERISATION DOMAINCONTAINING PROTEIN-RELATED"/>
    <property type="match status" value="1"/>
</dbReference>
<dbReference type="PANTHER" id="PTHR37162:SF11">
    <property type="match status" value="1"/>
</dbReference>
<reference evidence="1 2" key="1">
    <citation type="journal article" date="2019" name="Sci. Rep.">
        <title>Orb-weaving spider Araneus ventricosus genome elucidates the spidroin gene catalogue.</title>
        <authorList>
            <person name="Kono N."/>
            <person name="Nakamura H."/>
            <person name="Ohtoshi R."/>
            <person name="Moran D.A.P."/>
            <person name="Shinohara A."/>
            <person name="Yoshida Y."/>
            <person name="Fujiwara M."/>
            <person name="Mori M."/>
            <person name="Tomita M."/>
            <person name="Arakawa K."/>
        </authorList>
    </citation>
    <scope>NUCLEOTIDE SEQUENCE [LARGE SCALE GENOMIC DNA]</scope>
</reference>
<accession>A0A4Y2P873</accession>
<protein>
    <submittedName>
        <fullName evidence="1">Uncharacterized protein</fullName>
    </submittedName>
</protein>
<dbReference type="OrthoDB" id="6513413at2759"/>
<sequence>MQLGRDKMAYMIVYGIAPFLKQNLLDEILVSEHFVVDFDESINKVSQKQQMDINIRFWDRCENRVKTWYLTSAFLGWTRASDLLEAFTEATKPLDLKRLVQLSMDGPNVNKKLFKDLQAQIKELTQKSCGLHAINVAFKAGAVVTQWKILEFQRALYYLFNKSPARRARYSFYSGSTLFPKKFGAIRWLENSDVANRVLDMLPHLMSYVDAVEKNKEAPCSNSYNLIKEAIKDKLLPTKLTFFRSVACEFEGFLREYQTDVPLIPFLFSDLSVLL</sequence>
<gene>
    <name evidence="1" type="ORF">AVEN_47705_1</name>
</gene>
<evidence type="ECO:0000313" key="1">
    <source>
        <dbReference type="EMBL" id="GBN47272.1"/>
    </source>
</evidence>
<dbReference type="AlphaFoldDB" id="A0A4Y2P873"/>
<proteinExistence type="predicted"/>
<dbReference type="EMBL" id="BGPR01010646">
    <property type="protein sequence ID" value="GBN47272.1"/>
    <property type="molecule type" value="Genomic_DNA"/>
</dbReference>
<name>A0A4Y2P873_ARAVE</name>
<comment type="caution">
    <text evidence="1">The sequence shown here is derived from an EMBL/GenBank/DDBJ whole genome shotgun (WGS) entry which is preliminary data.</text>
</comment>
<dbReference type="Proteomes" id="UP000499080">
    <property type="component" value="Unassembled WGS sequence"/>
</dbReference>
<keyword evidence="2" id="KW-1185">Reference proteome</keyword>
<organism evidence="1 2">
    <name type="scientific">Araneus ventricosus</name>
    <name type="common">Orbweaver spider</name>
    <name type="synonym">Epeira ventricosa</name>
    <dbReference type="NCBI Taxonomy" id="182803"/>
    <lineage>
        <taxon>Eukaryota</taxon>
        <taxon>Metazoa</taxon>
        <taxon>Ecdysozoa</taxon>
        <taxon>Arthropoda</taxon>
        <taxon>Chelicerata</taxon>
        <taxon>Arachnida</taxon>
        <taxon>Araneae</taxon>
        <taxon>Araneomorphae</taxon>
        <taxon>Entelegynae</taxon>
        <taxon>Araneoidea</taxon>
        <taxon>Araneidae</taxon>
        <taxon>Araneus</taxon>
    </lineage>
</organism>